<evidence type="ECO:0000313" key="3">
    <source>
        <dbReference type="Proteomes" id="UP000594342"/>
    </source>
</evidence>
<keyword evidence="2" id="KW-0121">Carboxypeptidase</keyword>
<comment type="caution">
    <text evidence="2">The sequence shown here is derived from an EMBL/GenBank/DDBJ whole genome shotgun (WGS) entry which is preliminary data.</text>
</comment>
<organism evidence="2 3">
    <name type="scientific">Yasminevirus sp. GU-2018</name>
    <dbReference type="NCBI Taxonomy" id="2420051"/>
    <lineage>
        <taxon>Viruses</taxon>
        <taxon>Varidnaviria</taxon>
        <taxon>Bamfordvirae</taxon>
        <taxon>Nucleocytoviricota</taxon>
        <taxon>Megaviricetes</taxon>
        <taxon>Imitervirales</taxon>
        <taxon>Mimiviridae</taxon>
        <taxon>Klosneuvirinae</taxon>
        <taxon>Yasminevirus</taxon>
        <taxon>Yasminevirus saudimassiliense</taxon>
    </lineage>
</organism>
<dbReference type="Gene3D" id="3.40.220.10">
    <property type="entry name" value="Leucine Aminopeptidase, subunit E, domain 1"/>
    <property type="match status" value="1"/>
</dbReference>
<evidence type="ECO:0000313" key="2">
    <source>
        <dbReference type="EMBL" id="VBB18039.1"/>
    </source>
</evidence>
<keyword evidence="2" id="KW-0645">Protease</keyword>
<accession>A0A5K0U7N4</accession>
<keyword evidence="3" id="KW-1185">Reference proteome</keyword>
<evidence type="ECO:0000259" key="1">
    <source>
        <dbReference type="Pfam" id="PF10021"/>
    </source>
</evidence>
<dbReference type="InterPro" id="IPR012664">
    <property type="entry name" value="CHP02452"/>
</dbReference>
<name>A0A5K0U7N4_9VIRU</name>
<dbReference type="EMBL" id="UPSH01000001">
    <property type="protein sequence ID" value="VBB18039.1"/>
    <property type="molecule type" value="Genomic_DNA"/>
</dbReference>
<dbReference type="GO" id="GO:0004180">
    <property type="term" value="F:carboxypeptidase activity"/>
    <property type="evidence" value="ECO:0007669"/>
    <property type="project" value="UniProtKB-KW"/>
</dbReference>
<sequence length="282" mass="31910">MISYRVLIEDRSGAQKTTSLKQVIKYTASRIMSRNKLAEIATLNKELVAKRTVNVPRTVQVDYDVKKLIRNPIITTTNVFFETMKTDECAIHYLENKDSKFVTVMNFASRHSHGGGYLRGAKAQEEDLCRVMPALYASLSCVRYPYPADSVLITPDVQIVRDNVRYNMLPSNRVWSVGVVSAAAQNLQREEFDEKLVRRTLANMYCAVKAHLPNTDTLILGAWGCGAYRNDPVVMAKIMNEINLEYGGHFKTIVFSVPEGVNTEEFRDNIQTFTALPEEAEE</sequence>
<dbReference type="PIRSF" id="PIRSF014899">
    <property type="entry name" value="UCP014899"/>
    <property type="match status" value="1"/>
</dbReference>
<reference evidence="2 3" key="1">
    <citation type="submission" date="2018-10" db="EMBL/GenBank/DDBJ databases">
        <authorList>
            <consortium name="IHU Genomes"/>
        </authorList>
    </citation>
    <scope>NUCLEOTIDE SEQUENCE [LARGE SCALE GENOMIC DNA]</scope>
    <source>
        <strain evidence="2 3">A1</strain>
    </source>
</reference>
<dbReference type="PANTHER" id="PTHR35596:SF1">
    <property type="entry name" value="MICROBIAL-TYPE PARG CATALYTIC DOMAIN-CONTAINING PROTEIN"/>
    <property type="match status" value="1"/>
</dbReference>
<dbReference type="InterPro" id="IPR019261">
    <property type="entry name" value="PARG_cat_microbial"/>
</dbReference>
<proteinExistence type="predicted"/>
<protein>
    <submittedName>
        <fullName evidence="2">Lysosomal Pro-X carboxypeptidase</fullName>
    </submittedName>
</protein>
<dbReference type="NCBIfam" id="TIGR02452">
    <property type="entry name" value="TIGR02452 family protein"/>
    <property type="match status" value="1"/>
</dbReference>
<dbReference type="PANTHER" id="PTHR35596">
    <property type="entry name" value="DUF2263 DOMAIN-CONTAINING PROTEIN"/>
    <property type="match status" value="1"/>
</dbReference>
<dbReference type="InterPro" id="IPR043472">
    <property type="entry name" value="Macro_dom-like"/>
</dbReference>
<gene>
    <name evidence="2" type="ORF">YASMINEVIRUS_502</name>
</gene>
<keyword evidence="2" id="KW-0378">Hydrolase</keyword>
<dbReference type="Pfam" id="PF10021">
    <property type="entry name" value="PARG_cat_microb"/>
    <property type="match status" value="1"/>
</dbReference>
<feature type="domain" description="Microbial-type PARG catalytic" evidence="1">
    <location>
        <begin position="77"/>
        <end position="147"/>
    </location>
</feature>
<dbReference type="Proteomes" id="UP000594342">
    <property type="component" value="Unassembled WGS sequence"/>
</dbReference>